<evidence type="ECO:0000313" key="2">
    <source>
        <dbReference type="Proteomes" id="UP000638560"/>
    </source>
</evidence>
<dbReference type="EMBL" id="JADPUN010000165">
    <property type="protein sequence ID" value="MBF9130675.1"/>
    <property type="molecule type" value="Genomic_DNA"/>
</dbReference>
<evidence type="ECO:0000313" key="1">
    <source>
        <dbReference type="EMBL" id="MBF9130675.1"/>
    </source>
</evidence>
<reference evidence="1 2" key="1">
    <citation type="submission" date="2020-11" db="EMBL/GenBank/DDBJ databases">
        <title>A novel isolate from a Black sea contaminated sediment with potential to produce alkanes: Plantactinospora alkalitolerans sp. nov.</title>
        <authorList>
            <person name="Carro L."/>
            <person name="Veyisoglu A."/>
            <person name="Guven K."/>
            <person name="Schumann P."/>
            <person name="Klenk H.-P."/>
            <person name="Sahin N."/>
        </authorList>
    </citation>
    <scope>NUCLEOTIDE SEQUENCE [LARGE SCALE GENOMIC DNA]</scope>
    <source>
        <strain evidence="1 2">S1510</strain>
    </source>
</reference>
<comment type="caution">
    <text evidence="1">The sequence shown here is derived from an EMBL/GenBank/DDBJ whole genome shotgun (WGS) entry which is preliminary data.</text>
</comment>
<organism evidence="1 2">
    <name type="scientific">Plantactinospora alkalitolerans</name>
    <dbReference type="NCBI Taxonomy" id="2789879"/>
    <lineage>
        <taxon>Bacteria</taxon>
        <taxon>Bacillati</taxon>
        <taxon>Actinomycetota</taxon>
        <taxon>Actinomycetes</taxon>
        <taxon>Micromonosporales</taxon>
        <taxon>Micromonosporaceae</taxon>
        <taxon>Plantactinospora</taxon>
    </lineage>
</organism>
<dbReference type="Proteomes" id="UP000638560">
    <property type="component" value="Unassembled WGS sequence"/>
</dbReference>
<sequence length="129" mass="13946">MTEGPHGAAIDAAYDIISTHASGGDCGACRLDWCPTAEWALWVVVAEPAAARPDARQMVTVVARQVMAAHWPSAVDGCRPCGLPDCDRIRTAGPWLEVHDPGYIPPPIQALMRSRRPTDDELRDITGMD</sequence>
<accession>A0ABS0GWV2</accession>
<keyword evidence="2" id="KW-1185">Reference proteome</keyword>
<protein>
    <recommendedName>
        <fullName evidence="3">4Fe-4S Wbl-type domain-containing protein</fullName>
    </recommendedName>
</protein>
<dbReference type="RefSeq" id="WP_196202239.1">
    <property type="nucleotide sequence ID" value="NZ_JADPUN010000165.1"/>
</dbReference>
<evidence type="ECO:0008006" key="3">
    <source>
        <dbReference type="Google" id="ProtNLM"/>
    </source>
</evidence>
<name>A0ABS0GWV2_9ACTN</name>
<proteinExistence type="predicted"/>
<gene>
    <name evidence="1" type="ORF">I0C86_17165</name>
</gene>